<gene>
    <name evidence="4" type="ORF">PCL_10177</name>
</gene>
<protein>
    <recommendedName>
        <fullName evidence="6">Dihydrodipicolinate synthase</fullName>
    </recommendedName>
</protein>
<evidence type="ECO:0000256" key="1">
    <source>
        <dbReference type="ARBA" id="ARBA00023239"/>
    </source>
</evidence>
<sequence>MAVTGSAKAGEPANNGTMTMHQRRPFPPGIHVPSLTFFEADGRQDIDWDTQESHLRYLIQAGVQGIVVAGTCGEAATLTAAEKSQLIARAARIATDNAKDELTVTAGCSGSCTRDVIDQTCAAQRSGADFALVLAPGSFAFDMDQTAIVAFFQEVADASPIPIIIYNFPSIVNGLNLSPETLQLLGRHSNIAAVKLTCGGIAKVAAVAATAPPESFAALAGQGDWLLPALSVGGVGCIAGASNLFPQTLVEIRRLFVKGDIAAAAELQRRMSLAEQGFAQAGLNGTKWLVVSNRGYPAASVHCRRPIPRFADVKKMAEVAEVVSAIGATPLPRRPLPPHGRSVPRPKENGLATCREVLQTACVAPSASRQHRASLTLHLDAAGPSKDQAPSQSAIRSATSQPATDGCCTRTLAATRSAHERPPAPARPPITKRLLDMQAAQGAMQRAAPEVLPLRPPEPAVAARQSQESPDDSDFAMHFDQQAPFADLFDFASSFAGPGAEVPSLFRGVPDLDLRPASGEHGASGYPLLSVASVARSPSPTPSDNSDADRGSDDTLAMTEPPPILQPIENGPRWASARAFLEAMAASSAMVRCSRMAFAALQRQKKPASLQVDHRPFYDRAAKKLAESVTDPFAGTADNREDLKHILTTIFFLSYIDLLTDRHDLAHAHLKQAYKAIKKRDRLNSEPVEQRVISWIRVLDARAASAGGEGCFVNDQSGVYSPVDTQVCHASTPSGTGEAHNAKVEEVLYDLLCQPGLQFFQEVQSVTGRITRIDHYHRSRGTVEDETQVMAAAADILRDLSRLHDRRPVLADHAVAGDIGESLLAPSLASAIVSSYRTYLANFHSCYVHLHRVAHRHLPRPQMLVKAIARIRDLMRAMVASRETLPVNVLWPLFLWGCEEDDVEECCWIVETIRTFESIVTNANIAADLLCEVQQRQRDCGGRVDIRSVAVEMFKASFAMV</sequence>
<dbReference type="EMBL" id="LCWV01000005">
    <property type="protein sequence ID" value="PWI73162.1"/>
    <property type="molecule type" value="Genomic_DNA"/>
</dbReference>
<evidence type="ECO:0008006" key="6">
    <source>
        <dbReference type="Google" id="ProtNLM"/>
    </source>
</evidence>
<dbReference type="GO" id="GO:0008840">
    <property type="term" value="F:4-hydroxy-tetrahydrodipicolinate synthase activity"/>
    <property type="evidence" value="ECO:0007669"/>
    <property type="project" value="TreeGrafter"/>
</dbReference>
<dbReference type="Proteomes" id="UP000245956">
    <property type="component" value="Unassembled WGS sequence"/>
</dbReference>
<proteinExistence type="predicted"/>
<feature type="compositionally biased region" description="Polar residues" evidence="3">
    <location>
        <begin position="388"/>
        <end position="403"/>
    </location>
</feature>
<dbReference type="SMART" id="SM01130">
    <property type="entry name" value="DHDPS"/>
    <property type="match status" value="1"/>
</dbReference>
<dbReference type="CDD" id="cd00408">
    <property type="entry name" value="DHDPS-like"/>
    <property type="match status" value="1"/>
</dbReference>
<dbReference type="AlphaFoldDB" id="A0A2U3EFC1"/>
<comment type="caution">
    <text evidence="4">The sequence shown here is derived from an EMBL/GenBank/DDBJ whole genome shotgun (WGS) entry which is preliminary data.</text>
</comment>
<keyword evidence="2" id="KW-0539">Nucleus</keyword>
<dbReference type="InterPro" id="IPR013785">
    <property type="entry name" value="Aldolase_TIM"/>
</dbReference>
<dbReference type="PRINTS" id="PR00146">
    <property type="entry name" value="DHPICSNTHASE"/>
</dbReference>
<dbReference type="InterPro" id="IPR021858">
    <property type="entry name" value="Fun_TF"/>
</dbReference>
<reference evidence="4 5" key="1">
    <citation type="journal article" date="2016" name="Front. Microbiol.">
        <title>Genome and transcriptome sequences reveal the specific parasitism of the nematophagous Purpureocillium lilacinum 36-1.</title>
        <authorList>
            <person name="Xie J."/>
            <person name="Li S."/>
            <person name="Mo C."/>
            <person name="Xiao X."/>
            <person name="Peng D."/>
            <person name="Wang G."/>
            <person name="Xiao Y."/>
        </authorList>
    </citation>
    <scope>NUCLEOTIDE SEQUENCE [LARGE SCALE GENOMIC DNA]</scope>
    <source>
        <strain evidence="4 5">36-1</strain>
    </source>
</reference>
<name>A0A2U3EFC1_PURLI</name>
<dbReference type="SUPFAM" id="SSF51569">
    <property type="entry name" value="Aldolase"/>
    <property type="match status" value="1"/>
</dbReference>
<organism evidence="4 5">
    <name type="scientific">Purpureocillium lilacinum</name>
    <name type="common">Paecilomyces lilacinus</name>
    <dbReference type="NCBI Taxonomy" id="33203"/>
    <lineage>
        <taxon>Eukaryota</taxon>
        <taxon>Fungi</taxon>
        <taxon>Dikarya</taxon>
        <taxon>Ascomycota</taxon>
        <taxon>Pezizomycotina</taxon>
        <taxon>Sordariomycetes</taxon>
        <taxon>Hypocreomycetidae</taxon>
        <taxon>Hypocreales</taxon>
        <taxon>Ophiocordycipitaceae</taxon>
        <taxon>Purpureocillium</taxon>
    </lineage>
</organism>
<evidence type="ECO:0000256" key="3">
    <source>
        <dbReference type="SAM" id="MobiDB-lite"/>
    </source>
</evidence>
<dbReference type="Gene3D" id="3.20.20.70">
    <property type="entry name" value="Aldolase class I"/>
    <property type="match status" value="1"/>
</dbReference>
<evidence type="ECO:0000256" key="2">
    <source>
        <dbReference type="ARBA" id="ARBA00023242"/>
    </source>
</evidence>
<feature type="compositionally biased region" description="Polar residues" evidence="3">
    <location>
        <begin position="536"/>
        <end position="545"/>
    </location>
</feature>
<keyword evidence="1" id="KW-0456">Lyase</keyword>
<dbReference type="PANTHER" id="PTHR12128:SF66">
    <property type="entry name" value="4-HYDROXY-2-OXOGLUTARATE ALDOLASE, MITOCHONDRIAL"/>
    <property type="match status" value="1"/>
</dbReference>
<accession>A0A2U3EFC1</accession>
<dbReference type="PANTHER" id="PTHR12128">
    <property type="entry name" value="DIHYDRODIPICOLINATE SYNTHASE"/>
    <property type="match status" value="1"/>
</dbReference>
<feature type="region of interest" description="Disordered" evidence="3">
    <location>
        <begin position="534"/>
        <end position="569"/>
    </location>
</feature>
<dbReference type="InterPro" id="IPR002220">
    <property type="entry name" value="DapA-like"/>
</dbReference>
<evidence type="ECO:0000313" key="5">
    <source>
        <dbReference type="Proteomes" id="UP000245956"/>
    </source>
</evidence>
<dbReference type="Pfam" id="PF00701">
    <property type="entry name" value="DHDPS"/>
    <property type="match status" value="1"/>
</dbReference>
<feature type="region of interest" description="Disordered" evidence="3">
    <location>
        <begin position="382"/>
        <end position="406"/>
    </location>
</feature>
<dbReference type="Pfam" id="PF11951">
    <property type="entry name" value="Fungal_trans_2"/>
    <property type="match status" value="1"/>
</dbReference>
<evidence type="ECO:0000313" key="4">
    <source>
        <dbReference type="EMBL" id="PWI73162.1"/>
    </source>
</evidence>
<feature type="region of interest" description="Disordered" evidence="3">
    <location>
        <begin position="1"/>
        <end position="24"/>
    </location>
</feature>